<feature type="signal peptide" evidence="7">
    <location>
        <begin position="1"/>
        <end position="23"/>
    </location>
</feature>
<keyword evidence="7" id="KW-0732">Signal</keyword>
<dbReference type="EMBL" id="QGSV01000438">
    <property type="protein sequence ID" value="PWU43449.1"/>
    <property type="molecule type" value="Genomic_DNA"/>
</dbReference>
<evidence type="ECO:0000256" key="6">
    <source>
        <dbReference type="SAM" id="Phobius"/>
    </source>
</evidence>
<comment type="similarity">
    <text evidence="2">Belongs to the TspO/BZRP family.</text>
</comment>
<dbReference type="Proteomes" id="UP000245683">
    <property type="component" value="Unassembled WGS sequence"/>
</dbReference>
<evidence type="ECO:0000256" key="2">
    <source>
        <dbReference type="ARBA" id="ARBA00007524"/>
    </source>
</evidence>
<dbReference type="PANTHER" id="PTHR10057:SF0">
    <property type="entry name" value="TRANSLOCATOR PROTEIN"/>
    <property type="match status" value="1"/>
</dbReference>
<comment type="subcellular location">
    <subcellularLocation>
        <location evidence="1">Membrane</location>
        <topology evidence="1">Multi-pass membrane protein</topology>
    </subcellularLocation>
</comment>
<dbReference type="FunFam" id="1.20.1260.100:FF:000001">
    <property type="entry name" value="translocator protein 2"/>
    <property type="match status" value="1"/>
</dbReference>
<protein>
    <submittedName>
        <fullName evidence="8">TspO protein</fullName>
    </submittedName>
</protein>
<dbReference type="OrthoDB" id="9795496at2"/>
<dbReference type="AlphaFoldDB" id="A0A317JRS7"/>
<reference evidence="9" key="1">
    <citation type="submission" date="2018-05" db="EMBL/GenBank/DDBJ databases">
        <title>Micromonospora globispora sp. nov. and Micromonospora rugosa sp. nov., isolated from marine sediment.</title>
        <authorList>
            <person name="Carro L."/>
            <person name="Aysel V."/>
            <person name="Cetin D."/>
            <person name="Igual J.M."/>
            <person name="Klenk H.-P."/>
            <person name="Trujillo M.E."/>
            <person name="Sahin N."/>
        </authorList>
    </citation>
    <scope>NUCLEOTIDE SEQUENCE [LARGE SCALE GENOMIC DNA]</scope>
    <source>
        <strain evidence="9">S2904</strain>
    </source>
</reference>
<evidence type="ECO:0000256" key="1">
    <source>
        <dbReference type="ARBA" id="ARBA00004141"/>
    </source>
</evidence>
<evidence type="ECO:0000256" key="4">
    <source>
        <dbReference type="ARBA" id="ARBA00022989"/>
    </source>
</evidence>
<dbReference type="RefSeq" id="WP_109948086.1">
    <property type="nucleotide sequence ID" value="NZ_QGSU01000506.1"/>
</dbReference>
<accession>A0A317JRS7</accession>
<evidence type="ECO:0000256" key="7">
    <source>
        <dbReference type="SAM" id="SignalP"/>
    </source>
</evidence>
<dbReference type="CDD" id="cd15904">
    <property type="entry name" value="TSPO_MBR"/>
    <property type="match status" value="1"/>
</dbReference>
<evidence type="ECO:0000256" key="5">
    <source>
        <dbReference type="ARBA" id="ARBA00023136"/>
    </source>
</evidence>
<sequence length="156" mass="16486">MRIPTLVKTGLATAATAASGAVATDPASGWYRSLDKPAWQPPPAAFPAVWTPLYALIAFAGARVLDRTAGPQRARFARAYALDLALNAGWTALFFRARSPRSALVEIVALNAANVGLLRQAWRADRLAGASLLPYVAWTGFATALNASLAARNPAR</sequence>
<feature type="transmembrane region" description="Helical" evidence="6">
    <location>
        <begin position="132"/>
        <end position="151"/>
    </location>
</feature>
<evidence type="ECO:0000313" key="8">
    <source>
        <dbReference type="EMBL" id="PWU43449.1"/>
    </source>
</evidence>
<proteinExistence type="inferred from homology"/>
<dbReference type="Gene3D" id="1.20.1260.100">
    <property type="entry name" value="TspO/MBR protein"/>
    <property type="match status" value="1"/>
</dbReference>
<name>A0A317JRS7_9ACTN</name>
<dbReference type="Pfam" id="PF03073">
    <property type="entry name" value="TspO_MBR"/>
    <property type="match status" value="1"/>
</dbReference>
<evidence type="ECO:0000313" key="9">
    <source>
        <dbReference type="Proteomes" id="UP000245683"/>
    </source>
</evidence>
<dbReference type="GO" id="GO:0033013">
    <property type="term" value="P:tetrapyrrole metabolic process"/>
    <property type="evidence" value="ECO:0007669"/>
    <property type="project" value="UniProtKB-ARBA"/>
</dbReference>
<dbReference type="InterPro" id="IPR004307">
    <property type="entry name" value="TspO_MBR"/>
</dbReference>
<organism evidence="8 9">
    <name type="scientific">Micromonospora globispora</name>
    <dbReference type="NCBI Taxonomy" id="1450148"/>
    <lineage>
        <taxon>Bacteria</taxon>
        <taxon>Bacillati</taxon>
        <taxon>Actinomycetota</taxon>
        <taxon>Actinomycetes</taxon>
        <taxon>Micromonosporales</taxon>
        <taxon>Micromonosporaceae</taxon>
        <taxon>Micromonospora</taxon>
    </lineage>
</organism>
<dbReference type="InterPro" id="IPR038330">
    <property type="entry name" value="TspO/MBR-related_sf"/>
</dbReference>
<keyword evidence="3 6" id="KW-0812">Transmembrane</keyword>
<dbReference type="GO" id="GO:0016020">
    <property type="term" value="C:membrane"/>
    <property type="evidence" value="ECO:0007669"/>
    <property type="project" value="UniProtKB-SubCell"/>
</dbReference>
<dbReference type="PIRSF" id="PIRSF005859">
    <property type="entry name" value="PBR"/>
    <property type="match status" value="1"/>
</dbReference>
<keyword evidence="4 6" id="KW-1133">Transmembrane helix</keyword>
<gene>
    <name evidence="8" type="ORF">DLJ46_31305</name>
</gene>
<comment type="caution">
    <text evidence="8">The sequence shown here is derived from an EMBL/GenBank/DDBJ whole genome shotgun (WGS) entry which is preliminary data.</text>
</comment>
<evidence type="ECO:0000256" key="3">
    <source>
        <dbReference type="ARBA" id="ARBA00022692"/>
    </source>
</evidence>
<dbReference type="PANTHER" id="PTHR10057">
    <property type="entry name" value="PERIPHERAL-TYPE BENZODIAZEPINE RECEPTOR"/>
    <property type="match status" value="1"/>
</dbReference>
<keyword evidence="5 6" id="KW-0472">Membrane</keyword>
<feature type="transmembrane region" description="Helical" evidence="6">
    <location>
        <begin position="44"/>
        <end position="65"/>
    </location>
</feature>
<keyword evidence="9" id="KW-1185">Reference proteome</keyword>
<feature type="chain" id="PRO_5016334350" evidence="7">
    <location>
        <begin position="24"/>
        <end position="156"/>
    </location>
</feature>